<name>A0A6A5WFJ8_9PLEO</name>
<dbReference type="OrthoDB" id="5303793at2759"/>
<dbReference type="Pfam" id="PF12770">
    <property type="entry name" value="CHAT"/>
    <property type="match status" value="1"/>
</dbReference>
<feature type="region of interest" description="Disordered" evidence="1">
    <location>
        <begin position="1237"/>
        <end position="1272"/>
    </location>
</feature>
<keyword evidence="4" id="KW-1185">Reference proteome</keyword>
<sequence>MQVLLRPIQVDNESHQIEVSFRENDRWPLAIPPYVVKFNRPEPIAGFEKLLRRHLEQYAQEEPFETRLAERVAAGIDEYARDLFDQLRLEDVVRKVAARVGFGVREKCSLLEICVLEEPGSWLADIHWELLECAVIRQLHPDISIRIQRISLTSSECEVDSLGNIEGPLNILVVVARPHGRNDIPYRNIILPLTNVSNCFPKSVLSVDIVRLGTWEALQDTLDTKPYGHYQIVHFDVHGVIKESRAYLCFENSDKMEAKEIGRTLRRHGVKGAIMNACRSAQSPGKAESSLAFGLLHYDLQFVIGMSYNIHQDAAKYFLQGLYSGLLIKRTTIAEAVTLGRIEMQRNPDRKGRFGMEVAVQDWFNPVLYLHNTVGGKFRMASGAQDLTVLAPLNDDWCKGLLGREYDIACIEKALSDSSIAKVRGFRGSGKSALIRHLEEWWVRSNFAEAIFVVDFPEIDMTDQDPIRIYPDEIFTQIDAILSKRNNSNDGRQKIYQLETRQRSDSPIEHGNVSADRDALIKRLRAAFIQHQYAIIIDRLDNVSSLAYGGTFNFYFWTEQMTSWLKDLHWTQWRSMALFSSLLEEEWLNQVLAEVIELDGLDLASATQYAASVINLTPYLETALSRLYLEKILQYFQCQPLALKIVLQHLEKSGLTTQSYFEKTLCSEIELPLAAEGEQKRIIMDFMLTCMAANAIPLPVVSATAAYCPQPYILDILAGKGPFDADPNPAKAFNSDVETFQDFAIARYIKPTRDAVDSATHLDTGYLLLHPLLSSFFRGAAKDIYVKGVEAIDMTFLYLVDYLAQRSEHWDAIDGFRHPGSIEIERNWFNILAALQYCVSRPYNWDKYTERLFDRIMSRTTVYVIDYKKEDWDVIAGIAAHGIQRIAKAFAHSEDILSTWWHHLHVGEKEASHGAKHILGKIIHPRKRHMFPLWLLGRVVKLYSFLRFYAYRQFDPQGWHYNIAILGLIQLKRQEGFQLDVGEVFSEQEAYIAAAEIAHQSSDHYPEGLAYLAKVDLSNVAEKMRDHLDLRNRDIHAELMGYTMDAESYHGDPEVQKLVEEAEKNDRAPLPNNRVARAIIARRAYAKALRTRDEDDVQKAKKLMYNELDLIKNPDDPYTIVVHRFLSDLFITEANWASSIHHLTQIATTLRANPTTFSSIINGSGGPNSYMIDLHQELARCFREKCDVEKADHHERLAQRLYEKREKGWTKKDRDKEELVNMLAAMQYALQTAELGDGPQGWAQQRFERRSVDGGRRGGSGAVVEVESEDLQ</sequence>
<feature type="compositionally biased region" description="Basic and acidic residues" evidence="1">
    <location>
        <begin position="1246"/>
        <end position="1256"/>
    </location>
</feature>
<protein>
    <recommendedName>
        <fullName evidence="2">CHAT domain-containing protein</fullName>
    </recommendedName>
</protein>
<dbReference type="SUPFAM" id="SSF52540">
    <property type="entry name" value="P-loop containing nucleoside triphosphate hydrolases"/>
    <property type="match status" value="1"/>
</dbReference>
<dbReference type="Gene3D" id="3.40.50.300">
    <property type="entry name" value="P-loop containing nucleotide triphosphate hydrolases"/>
    <property type="match status" value="1"/>
</dbReference>
<evidence type="ECO:0000256" key="1">
    <source>
        <dbReference type="SAM" id="MobiDB-lite"/>
    </source>
</evidence>
<feature type="domain" description="CHAT" evidence="2">
    <location>
        <begin position="195"/>
        <end position="351"/>
    </location>
</feature>
<reference evidence="3" key="1">
    <citation type="journal article" date="2020" name="Stud. Mycol.">
        <title>101 Dothideomycetes genomes: a test case for predicting lifestyles and emergence of pathogens.</title>
        <authorList>
            <person name="Haridas S."/>
            <person name="Albert R."/>
            <person name="Binder M."/>
            <person name="Bloem J."/>
            <person name="Labutti K."/>
            <person name="Salamov A."/>
            <person name="Andreopoulos B."/>
            <person name="Baker S."/>
            <person name="Barry K."/>
            <person name="Bills G."/>
            <person name="Bluhm B."/>
            <person name="Cannon C."/>
            <person name="Castanera R."/>
            <person name="Culley D."/>
            <person name="Daum C."/>
            <person name="Ezra D."/>
            <person name="Gonzalez J."/>
            <person name="Henrissat B."/>
            <person name="Kuo A."/>
            <person name="Liang C."/>
            <person name="Lipzen A."/>
            <person name="Lutzoni F."/>
            <person name="Magnuson J."/>
            <person name="Mondo S."/>
            <person name="Nolan M."/>
            <person name="Ohm R."/>
            <person name="Pangilinan J."/>
            <person name="Park H.-J."/>
            <person name="Ramirez L."/>
            <person name="Alfaro M."/>
            <person name="Sun H."/>
            <person name="Tritt A."/>
            <person name="Yoshinaga Y."/>
            <person name="Zwiers L.-H."/>
            <person name="Turgeon B."/>
            <person name="Goodwin S."/>
            <person name="Spatafora J."/>
            <person name="Crous P."/>
            <person name="Grigoriev I."/>
        </authorList>
    </citation>
    <scope>NUCLEOTIDE SEQUENCE</scope>
    <source>
        <strain evidence="3">CBS 123094</strain>
    </source>
</reference>
<evidence type="ECO:0000313" key="3">
    <source>
        <dbReference type="EMBL" id="KAF1996406.1"/>
    </source>
</evidence>
<dbReference type="InterPro" id="IPR027417">
    <property type="entry name" value="P-loop_NTPase"/>
</dbReference>
<proteinExistence type="predicted"/>
<accession>A0A6A5WFJ8</accession>
<dbReference type="EMBL" id="ML977626">
    <property type="protein sequence ID" value="KAF1996406.1"/>
    <property type="molecule type" value="Genomic_DNA"/>
</dbReference>
<evidence type="ECO:0000259" key="2">
    <source>
        <dbReference type="Pfam" id="PF12770"/>
    </source>
</evidence>
<dbReference type="AlphaFoldDB" id="A0A6A5WFJ8"/>
<dbReference type="InterPro" id="IPR024983">
    <property type="entry name" value="CHAT_dom"/>
</dbReference>
<evidence type="ECO:0000313" key="4">
    <source>
        <dbReference type="Proteomes" id="UP000799779"/>
    </source>
</evidence>
<gene>
    <name evidence="3" type="ORF">P154DRAFT_566142</name>
</gene>
<organism evidence="3 4">
    <name type="scientific">Amniculicola lignicola CBS 123094</name>
    <dbReference type="NCBI Taxonomy" id="1392246"/>
    <lineage>
        <taxon>Eukaryota</taxon>
        <taxon>Fungi</taxon>
        <taxon>Dikarya</taxon>
        <taxon>Ascomycota</taxon>
        <taxon>Pezizomycotina</taxon>
        <taxon>Dothideomycetes</taxon>
        <taxon>Pleosporomycetidae</taxon>
        <taxon>Pleosporales</taxon>
        <taxon>Amniculicolaceae</taxon>
        <taxon>Amniculicola</taxon>
    </lineage>
</organism>
<dbReference type="Proteomes" id="UP000799779">
    <property type="component" value="Unassembled WGS sequence"/>
</dbReference>